<dbReference type="Proteomes" id="UP000198508">
    <property type="component" value="Unassembled WGS sequence"/>
</dbReference>
<dbReference type="EMBL" id="FOIM01000040">
    <property type="protein sequence ID" value="SEU16584.1"/>
    <property type="molecule type" value="Genomic_DNA"/>
</dbReference>
<dbReference type="GeneID" id="93281085"/>
<reference evidence="3" key="1">
    <citation type="submission" date="2016-10" db="EMBL/GenBank/DDBJ databases">
        <authorList>
            <person name="Varghese N."/>
            <person name="Submissions S."/>
        </authorList>
    </citation>
    <scope>NUCLEOTIDE SEQUENCE [LARGE SCALE GENOMIC DNA]</scope>
    <source>
        <strain evidence="3">NLAE-zl-G277</strain>
    </source>
</reference>
<evidence type="ECO:0000313" key="2">
    <source>
        <dbReference type="EMBL" id="SEU16584.1"/>
    </source>
</evidence>
<accession>A0A1I0K098</accession>
<proteinExistence type="inferred from homology"/>
<gene>
    <name evidence="2" type="ORF">SAMN05216313_14018</name>
</gene>
<comment type="similarity">
    <text evidence="1">Belongs to the BtpA family.</text>
</comment>
<evidence type="ECO:0000256" key="1">
    <source>
        <dbReference type="ARBA" id="ARBA00006007"/>
    </source>
</evidence>
<dbReference type="InterPro" id="IPR011060">
    <property type="entry name" value="RibuloseP-bd_barrel"/>
</dbReference>
<organism evidence="2 3">
    <name type="scientific">Enterocloster lavalensis</name>
    <dbReference type="NCBI Taxonomy" id="460384"/>
    <lineage>
        <taxon>Bacteria</taxon>
        <taxon>Bacillati</taxon>
        <taxon>Bacillota</taxon>
        <taxon>Clostridia</taxon>
        <taxon>Lachnospirales</taxon>
        <taxon>Lachnospiraceae</taxon>
        <taxon>Enterocloster</taxon>
    </lineage>
</organism>
<dbReference type="Pfam" id="PF03437">
    <property type="entry name" value="BtpA"/>
    <property type="match status" value="1"/>
</dbReference>
<dbReference type="InterPro" id="IPR005137">
    <property type="entry name" value="BtpA"/>
</dbReference>
<sequence>MMMEQHENVFGTKKPLIGCLHMAALPGSYYADPTMTYRDQIRRLKEDAKILMGEGFDACVFANEGDRPYLSQVGPETVASYVRIAAEVAADLTIPYGCGVLIDPIATLAVAKAIDAKFVRTYVTGTYNGLFGWQTFNPGEIFRYQKQIGAENVRVYTYFEPHAGTGMDTRPVENQIDGALLNLPIAGVLMGGPRAGLPPQATALGRVKERFPQTPLILGSGGRVDNIKELLTIADGVIIGTSIKKEGILWNQIDPQRAAAFVKAAREAKS</sequence>
<dbReference type="AlphaFoldDB" id="A0A1I0K098"/>
<evidence type="ECO:0008006" key="4">
    <source>
        <dbReference type="Google" id="ProtNLM"/>
    </source>
</evidence>
<keyword evidence="3" id="KW-1185">Reference proteome</keyword>
<dbReference type="NCBIfam" id="TIGR00259">
    <property type="entry name" value="thylakoid_BtpA"/>
    <property type="match status" value="1"/>
</dbReference>
<dbReference type="RefSeq" id="WP_166434647.1">
    <property type="nucleotide sequence ID" value="NZ_CAKXUV010000042.1"/>
</dbReference>
<dbReference type="PANTHER" id="PTHR21381:SF3">
    <property type="entry name" value="SGC REGION PROTEIN SGCQ-RELATED"/>
    <property type="match status" value="1"/>
</dbReference>
<evidence type="ECO:0000313" key="3">
    <source>
        <dbReference type="Proteomes" id="UP000198508"/>
    </source>
</evidence>
<dbReference type="STRING" id="460384.SAMN05216313_14018"/>
<protein>
    <recommendedName>
        <fullName evidence="4">SgcQ protein</fullName>
    </recommendedName>
</protein>
<name>A0A1I0K098_9FIRM</name>
<dbReference type="PANTHER" id="PTHR21381">
    <property type="entry name" value="ZGC:162297"/>
    <property type="match status" value="1"/>
</dbReference>
<dbReference type="SUPFAM" id="SSF51366">
    <property type="entry name" value="Ribulose-phoshate binding barrel"/>
    <property type="match status" value="1"/>
</dbReference>